<dbReference type="PANTHER" id="PTHR30146">
    <property type="entry name" value="LACI-RELATED TRANSCRIPTIONAL REPRESSOR"/>
    <property type="match status" value="1"/>
</dbReference>
<dbReference type="PROSITE" id="PS50932">
    <property type="entry name" value="HTH_LACI_2"/>
    <property type="match status" value="1"/>
</dbReference>
<dbReference type="AlphaFoldDB" id="A0A225CEB2"/>
<evidence type="ECO:0000256" key="1">
    <source>
        <dbReference type="ARBA" id="ARBA00023015"/>
    </source>
</evidence>
<keyword evidence="3" id="KW-0804">Transcription</keyword>
<keyword evidence="7" id="KW-1185">Reference proteome</keyword>
<dbReference type="InterPro" id="IPR028082">
    <property type="entry name" value="Peripla_BP_I"/>
</dbReference>
<keyword evidence="1" id="KW-0805">Transcription regulation</keyword>
<dbReference type="InterPro" id="IPR000843">
    <property type="entry name" value="HTH_LacI"/>
</dbReference>
<proteinExistence type="predicted"/>
<dbReference type="SMART" id="SM00354">
    <property type="entry name" value="HTH_LACI"/>
    <property type="match status" value="1"/>
</dbReference>
<sequence length="365" mass="38604">MSDTFPDATRQPDPDHGSGTTLGLIAREANVSIGTVSKVLNGRKGISPATRARVEELMERHGYSRRGAERPHGALIEIVLEVVDTGFSVDLLRGVSAVAREHALSVIVTEHGRDNALDGDWMAGVMQRRPMGLVLVFSDLAPAQKRQLRSRGIPFVVVDPAGSPAADVPAVGSTNWEGGHAAGEHLLGLGHRRIGAISGPPHRLYSRARMSGFRSALEAAGSGVSLVEVEGDFGRTAGYRAGGELLDDARRPTAIFAGNDEQALGLYEAARERGIRIPDDLSVLGYDDLPFARIVSPALSTVRQPVREMAEAAARMVLRIREGRSDEPTRLDLATALVVRASTAAPADGSADTDAPAGDAVSPRA</sequence>
<dbReference type="RefSeq" id="WP_094126472.1">
    <property type="nucleotide sequence ID" value="NZ_CP040788.1"/>
</dbReference>
<name>A0A225CEB2_9MICO</name>
<dbReference type="SUPFAM" id="SSF47413">
    <property type="entry name" value="lambda repressor-like DNA-binding domains"/>
    <property type="match status" value="1"/>
</dbReference>
<dbReference type="InterPro" id="IPR010982">
    <property type="entry name" value="Lambda_DNA-bd_dom_sf"/>
</dbReference>
<dbReference type="GO" id="GO:0000976">
    <property type="term" value="F:transcription cis-regulatory region binding"/>
    <property type="evidence" value="ECO:0007669"/>
    <property type="project" value="TreeGrafter"/>
</dbReference>
<dbReference type="Gene3D" id="1.10.260.40">
    <property type="entry name" value="lambda repressor-like DNA-binding domains"/>
    <property type="match status" value="1"/>
</dbReference>
<dbReference type="GO" id="GO:0003700">
    <property type="term" value="F:DNA-binding transcription factor activity"/>
    <property type="evidence" value="ECO:0007669"/>
    <property type="project" value="TreeGrafter"/>
</dbReference>
<dbReference type="PANTHER" id="PTHR30146:SF153">
    <property type="entry name" value="LACTOSE OPERON REPRESSOR"/>
    <property type="match status" value="1"/>
</dbReference>
<dbReference type="CDD" id="cd01392">
    <property type="entry name" value="HTH_LacI"/>
    <property type="match status" value="1"/>
</dbReference>
<keyword evidence="2" id="KW-0238">DNA-binding</keyword>
<dbReference type="Pfam" id="PF13377">
    <property type="entry name" value="Peripla_BP_3"/>
    <property type="match status" value="1"/>
</dbReference>
<protein>
    <submittedName>
        <fullName evidence="6">LacI family transcriptional regulator</fullName>
    </submittedName>
</protein>
<dbReference type="Proteomes" id="UP000215316">
    <property type="component" value="Unassembled WGS sequence"/>
</dbReference>
<dbReference type="InterPro" id="IPR046335">
    <property type="entry name" value="LacI/GalR-like_sensor"/>
</dbReference>
<dbReference type="Gene3D" id="3.40.50.2300">
    <property type="match status" value="2"/>
</dbReference>
<dbReference type="EMBL" id="MZMQ01000001">
    <property type="protein sequence ID" value="OQJ62085.1"/>
    <property type="molecule type" value="Genomic_DNA"/>
</dbReference>
<evidence type="ECO:0000256" key="2">
    <source>
        <dbReference type="ARBA" id="ARBA00023125"/>
    </source>
</evidence>
<dbReference type="Pfam" id="PF00356">
    <property type="entry name" value="LacI"/>
    <property type="match status" value="1"/>
</dbReference>
<evidence type="ECO:0000313" key="6">
    <source>
        <dbReference type="EMBL" id="OQJ62085.1"/>
    </source>
</evidence>
<evidence type="ECO:0000256" key="4">
    <source>
        <dbReference type="SAM" id="MobiDB-lite"/>
    </source>
</evidence>
<feature type="region of interest" description="Disordered" evidence="4">
    <location>
        <begin position="343"/>
        <end position="365"/>
    </location>
</feature>
<evidence type="ECO:0000259" key="5">
    <source>
        <dbReference type="PROSITE" id="PS50932"/>
    </source>
</evidence>
<accession>A0A225CEB2</accession>
<dbReference type="OrthoDB" id="3227375at2"/>
<organism evidence="6 7">
    <name type="scientific">Clavibacter tessellarius</name>
    <dbReference type="NCBI Taxonomy" id="31965"/>
    <lineage>
        <taxon>Bacteria</taxon>
        <taxon>Bacillati</taxon>
        <taxon>Actinomycetota</taxon>
        <taxon>Actinomycetes</taxon>
        <taxon>Micrococcales</taxon>
        <taxon>Microbacteriaceae</taxon>
        <taxon>Clavibacter</taxon>
    </lineage>
</organism>
<evidence type="ECO:0000256" key="3">
    <source>
        <dbReference type="ARBA" id="ARBA00023163"/>
    </source>
</evidence>
<dbReference type="SUPFAM" id="SSF53822">
    <property type="entry name" value="Periplasmic binding protein-like I"/>
    <property type="match status" value="1"/>
</dbReference>
<gene>
    <name evidence="6" type="ORF">B5P24_03110</name>
</gene>
<feature type="domain" description="HTH lacI-type" evidence="5">
    <location>
        <begin position="25"/>
        <end position="74"/>
    </location>
</feature>
<evidence type="ECO:0000313" key="7">
    <source>
        <dbReference type="Proteomes" id="UP000215316"/>
    </source>
</evidence>
<comment type="caution">
    <text evidence="6">The sequence shown here is derived from an EMBL/GenBank/DDBJ whole genome shotgun (WGS) entry which is preliminary data.</text>
</comment>
<reference evidence="6" key="1">
    <citation type="submission" date="2017-08" db="EMBL/GenBank/DDBJ databases">
        <title>Genomes of multiple Clavibacter strains from different subspecies.</title>
        <authorList>
            <person name="Yuan X.-K."/>
            <person name="Li X.-S."/>
            <person name="Nie J."/>
            <person name="De Boer S.H."/>
        </authorList>
    </citation>
    <scope>NUCLEOTIDE SEQUENCE [LARGE SCALE GENOMIC DNA]</scope>
    <source>
        <strain evidence="6">ATCC 33566</strain>
    </source>
</reference>